<feature type="compositionally biased region" description="Low complexity" evidence="1">
    <location>
        <begin position="42"/>
        <end position="53"/>
    </location>
</feature>
<dbReference type="EMBL" id="JAHYIQ010000001">
    <property type="protein sequence ID" value="KAK1136027.1"/>
    <property type="molecule type" value="Genomic_DNA"/>
</dbReference>
<keyword evidence="3" id="KW-1185">Reference proteome</keyword>
<reference evidence="2" key="1">
    <citation type="submission" date="2021-10" db="EMBL/GenBank/DDBJ databases">
        <title>Melipona bicolor Genome sequencing and assembly.</title>
        <authorList>
            <person name="Araujo N.S."/>
            <person name="Arias M.C."/>
        </authorList>
    </citation>
    <scope>NUCLEOTIDE SEQUENCE</scope>
    <source>
        <strain evidence="2">USP_2M_L1-L4_2017</strain>
        <tissue evidence="2">Whole body</tissue>
    </source>
</reference>
<organism evidence="2 3">
    <name type="scientific">Melipona bicolor</name>
    <dbReference type="NCBI Taxonomy" id="60889"/>
    <lineage>
        <taxon>Eukaryota</taxon>
        <taxon>Metazoa</taxon>
        <taxon>Ecdysozoa</taxon>
        <taxon>Arthropoda</taxon>
        <taxon>Hexapoda</taxon>
        <taxon>Insecta</taxon>
        <taxon>Pterygota</taxon>
        <taxon>Neoptera</taxon>
        <taxon>Endopterygota</taxon>
        <taxon>Hymenoptera</taxon>
        <taxon>Apocrita</taxon>
        <taxon>Aculeata</taxon>
        <taxon>Apoidea</taxon>
        <taxon>Anthophila</taxon>
        <taxon>Apidae</taxon>
        <taxon>Melipona</taxon>
    </lineage>
</organism>
<accession>A0AA40GE54</accession>
<feature type="compositionally biased region" description="Basic and acidic residues" evidence="1">
    <location>
        <begin position="23"/>
        <end position="36"/>
    </location>
</feature>
<protein>
    <submittedName>
        <fullName evidence="2">Uncharacterized protein</fullName>
    </submittedName>
</protein>
<evidence type="ECO:0000313" key="2">
    <source>
        <dbReference type="EMBL" id="KAK1136027.1"/>
    </source>
</evidence>
<sequence length="79" mass="8298">MASFRGAAGKRPVGDGGGRRKKSGGEYKHSKKDGQGKRIGRGDAAIRGIAIARSVSWEGIESQPEGPSHLPENRKKTAG</sequence>
<dbReference type="AlphaFoldDB" id="A0AA40GE54"/>
<evidence type="ECO:0000313" key="3">
    <source>
        <dbReference type="Proteomes" id="UP001177670"/>
    </source>
</evidence>
<gene>
    <name evidence="2" type="ORF">K0M31_000596</name>
</gene>
<proteinExistence type="predicted"/>
<comment type="caution">
    <text evidence="2">The sequence shown here is derived from an EMBL/GenBank/DDBJ whole genome shotgun (WGS) entry which is preliminary data.</text>
</comment>
<feature type="region of interest" description="Disordered" evidence="1">
    <location>
        <begin position="1"/>
        <end position="79"/>
    </location>
</feature>
<dbReference type="Proteomes" id="UP001177670">
    <property type="component" value="Unassembled WGS sequence"/>
</dbReference>
<name>A0AA40GE54_9HYME</name>
<evidence type="ECO:0000256" key="1">
    <source>
        <dbReference type="SAM" id="MobiDB-lite"/>
    </source>
</evidence>